<dbReference type="Pfam" id="PF12833">
    <property type="entry name" value="HTH_18"/>
    <property type="match status" value="1"/>
</dbReference>
<keyword evidence="3" id="KW-0804">Transcription</keyword>
<dbReference type="SUPFAM" id="SSF46689">
    <property type="entry name" value="Homeodomain-like"/>
    <property type="match status" value="2"/>
</dbReference>
<name>A0ABU0FLX0_9HYPH</name>
<comment type="caution">
    <text evidence="5">The sequence shown here is derived from an EMBL/GenBank/DDBJ whole genome shotgun (WGS) entry which is preliminary data.</text>
</comment>
<evidence type="ECO:0000256" key="2">
    <source>
        <dbReference type="ARBA" id="ARBA00023125"/>
    </source>
</evidence>
<evidence type="ECO:0000313" key="6">
    <source>
        <dbReference type="Proteomes" id="UP001237448"/>
    </source>
</evidence>
<organism evidence="5 6">
    <name type="scientific">Labrys monachus</name>
    <dbReference type="NCBI Taxonomy" id="217067"/>
    <lineage>
        <taxon>Bacteria</taxon>
        <taxon>Pseudomonadati</taxon>
        <taxon>Pseudomonadota</taxon>
        <taxon>Alphaproteobacteria</taxon>
        <taxon>Hyphomicrobiales</taxon>
        <taxon>Xanthobacteraceae</taxon>
        <taxon>Labrys</taxon>
    </lineage>
</organism>
<feature type="domain" description="HTH araC/xylS-type" evidence="4">
    <location>
        <begin position="204"/>
        <end position="302"/>
    </location>
</feature>
<accession>A0ABU0FLX0</accession>
<dbReference type="PROSITE" id="PS01124">
    <property type="entry name" value="HTH_ARAC_FAMILY_2"/>
    <property type="match status" value="1"/>
</dbReference>
<dbReference type="Pfam" id="PF12852">
    <property type="entry name" value="Cupin_6"/>
    <property type="match status" value="1"/>
</dbReference>
<reference evidence="5 6" key="1">
    <citation type="submission" date="2023-07" db="EMBL/GenBank/DDBJ databases">
        <title>Genomic Encyclopedia of Type Strains, Phase IV (KMG-IV): sequencing the most valuable type-strain genomes for metagenomic binning, comparative biology and taxonomic classification.</title>
        <authorList>
            <person name="Goeker M."/>
        </authorList>
    </citation>
    <scope>NUCLEOTIDE SEQUENCE [LARGE SCALE GENOMIC DNA]</scope>
    <source>
        <strain evidence="5 6">DSM 5896</strain>
    </source>
</reference>
<dbReference type="Proteomes" id="UP001237448">
    <property type="component" value="Unassembled WGS sequence"/>
</dbReference>
<dbReference type="PROSITE" id="PS00041">
    <property type="entry name" value="HTH_ARAC_FAMILY_1"/>
    <property type="match status" value="1"/>
</dbReference>
<dbReference type="SMART" id="SM00342">
    <property type="entry name" value="HTH_ARAC"/>
    <property type="match status" value="1"/>
</dbReference>
<dbReference type="RefSeq" id="WP_307434517.1">
    <property type="nucleotide sequence ID" value="NZ_JAUSVK010000001.1"/>
</dbReference>
<keyword evidence="6" id="KW-1185">Reference proteome</keyword>
<evidence type="ECO:0000256" key="1">
    <source>
        <dbReference type="ARBA" id="ARBA00023015"/>
    </source>
</evidence>
<dbReference type="InterPro" id="IPR009057">
    <property type="entry name" value="Homeodomain-like_sf"/>
</dbReference>
<evidence type="ECO:0000256" key="3">
    <source>
        <dbReference type="ARBA" id="ARBA00023163"/>
    </source>
</evidence>
<evidence type="ECO:0000259" key="4">
    <source>
        <dbReference type="PROSITE" id="PS01124"/>
    </source>
</evidence>
<evidence type="ECO:0000313" key="5">
    <source>
        <dbReference type="EMBL" id="MDQ0395600.1"/>
    </source>
</evidence>
<gene>
    <name evidence="5" type="ORF">J3R73_005392</name>
</gene>
<dbReference type="PANTHER" id="PTHR46796:SF7">
    <property type="entry name" value="ARAC FAMILY TRANSCRIPTIONAL REGULATOR"/>
    <property type="match status" value="1"/>
</dbReference>
<protein>
    <submittedName>
        <fullName evidence="5">AraC-like DNA-binding protein</fullName>
    </submittedName>
</protein>
<dbReference type="EMBL" id="JAUSVK010000001">
    <property type="protein sequence ID" value="MDQ0395600.1"/>
    <property type="molecule type" value="Genomic_DNA"/>
</dbReference>
<keyword evidence="1" id="KW-0805">Transcription regulation</keyword>
<dbReference type="InterPro" id="IPR050204">
    <property type="entry name" value="AraC_XylS_family_regulators"/>
</dbReference>
<keyword evidence="2" id="KW-0238">DNA-binding</keyword>
<dbReference type="InterPro" id="IPR032783">
    <property type="entry name" value="AraC_lig"/>
</dbReference>
<dbReference type="InterPro" id="IPR018062">
    <property type="entry name" value="HTH_AraC-typ_CS"/>
</dbReference>
<dbReference type="Gene3D" id="1.10.10.60">
    <property type="entry name" value="Homeodomain-like"/>
    <property type="match status" value="1"/>
</dbReference>
<sequence>MIDPLSDFLARLQSESVFPVQMEARGRWGLRYPAFRHMKFGGIIKGERWFWAEGVEPQCLRAGDFYLLTDGRPYCMASDPDAPLAEATAAFASYRPSDGNLIYGEGKTSSVAVAGRFTFADDDMAAMLRVLPPLIHVPAQDVAATPLPLLMTLIKAETGAMNQGGRVAASSLANLVLVHILRAWLAMGKRSASWLAATSDRQIGAALSVMHERVGHDWSLDLLARHVGMSRSLFAKRFAEAVGVPPMTYLLGWRMTIARTALRNGERNITALAERLGYGSPTAFRIAFRREVGESPGRYRIGHNAN</sequence>
<proteinExistence type="predicted"/>
<dbReference type="InterPro" id="IPR018060">
    <property type="entry name" value="HTH_AraC"/>
</dbReference>
<dbReference type="PANTHER" id="PTHR46796">
    <property type="entry name" value="HTH-TYPE TRANSCRIPTIONAL ACTIVATOR RHAS-RELATED"/>
    <property type="match status" value="1"/>
</dbReference>